<feature type="transmembrane region" description="Helical" evidence="1">
    <location>
        <begin position="283"/>
        <end position="303"/>
    </location>
</feature>
<feature type="transmembrane region" description="Helical" evidence="1">
    <location>
        <begin position="199"/>
        <end position="224"/>
    </location>
</feature>
<organism evidence="2 3">
    <name type="scientific">Eumeta variegata</name>
    <name type="common">Bagworm moth</name>
    <name type="synonym">Eumeta japonica</name>
    <dbReference type="NCBI Taxonomy" id="151549"/>
    <lineage>
        <taxon>Eukaryota</taxon>
        <taxon>Metazoa</taxon>
        <taxon>Ecdysozoa</taxon>
        <taxon>Arthropoda</taxon>
        <taxon>Hexapoda</taxon>
        <taxon>Insecta</taxon>
        <taxon>Pterygota</taxon>
        <taxon>Neoptera</taxon>
        <taxon>Endopterygota</taxon>
        <taxon>Lepidoptera</taxon>
        <taxon>Glossata</taxon>
        <taxon>Ditrysia</taxon>
        <taxon>Tineoidea</taxon>
        <taxon>Psychidae</taxon>
        <taxon>Oiketicinae</taxon>
        <taxon>Eumeta</taxon>
    </lineage>
</organism>
<keyword evidence="1" id="KW-0472">Membrane</keyword>
<keyword evidence="1" id="KW-1133">Transmembrane helix</keyword>
<feature type="transmembrane region" description="Helical" evidence="1">
    <location>
        <begin position="236"/>
        <end position="253"/>
    </location>
</feature>
<reference evidence="2 3" key="1">
    <citation type="journal article" date="2019" name="Commun. Biol.">
        <title>The bagworm genome reveals a unique fibroin gene that provides high tensile strength.</title>
        <authorList>
            <person name="Kono N."/>
            <person name="Nakamura H."/>
            <person name="Ohtoshi R."/>
            <person name="Tomita M."/>
            <person name="Numata K."/>
            <person name="Arakawa K."/>
        </authorList>
    </citation>
    <scope>NUCLEOTIDE SEQUENCE [LARGE SCALE GENOMIC DNA]</scope>
</reference>
<name>A0A4C1WGV3_EUMVA</name>
<feature type="transmembrane region" description="Helical" evidence="1">
    <location>
        <begin position="175"/>
        <end position="193"/>
    </location>
</feature>
<proteinExistence type="predicted"/>
<keyword evidence="1" id="KW-0812">Transmembrane</keyword>
<gene>
    <name evidence="2" type="ORF">EVAR_24679_1</name>
</gene>
<dbReference type="Proteomes" id="UP000299102">
    <property type="component" value="Unassembled WGS sequence"/>
</dbReference>
<accession>A0A4C1WGV3</accession>
<evidence type="ECO:0000313" key="2">
    <source>
        <dbReference type="EMBL" id="GBP49374.1"/>
    </source>
</evidence>
<sequence length="315" mass="34913">MLKYSLEIRVSHERTMVASGGVCVAGSGIKTDLIRPRCDGFVADLLVFNIGSGSESRAGPGSGSRAQVRSFRNINICGVTCIFGVRICAFAAMKSRTVLRSGPWLTISSIDTKDHRIRCVSTREATWGNYMKNASHPMPRPVLLVLRPADRSPDHRLLGVDTYVIPKCMGLSETVLAFFFLITLVLSSVLSSRKEFKDASMAMVVVSLVMIAILVVCYALTFLLINGAHKRKPMMVFVYAAVSTLFMLLSVAAMTAGLWHQTAAVILHYVILYFPLRSHPPSFSVIDFYFLMIVWSFFLHLTVPELSDDDDDVEF</sequence>
<comment type="caution">
    <text evidence="2">The sequence shown here is derived from an EMBL/GenBank/DDBJ whole genome shotgun (WGS) entry which is preliminary data.</text>
</comment>
<dbReference type="AlphaFoldDB" id="A0A4C1WGV3"/>
<evidence type="ECO:0000256" key="1">
    <source>
        <dbReference type="SAM" id="Phobius"/>
    </source>
</evidence>
<keyword evidence="3" id="KW-1185">Reference proteome</keyword>
<protein>
    <submittedName>
        <fullName evidence="2">Uncharacterized protein</fullName>
    </submittedName>
</protein>
<evidence type="ECO:0000313" key="3">
    <source>
        <dbReference type="Proteomes" id="UP000299102"/>
    </source>
</evidence>
<dbReference type="EMBL" id="BGZK01000543">
    <property type="protein sequence ID" value="GBP49374.1"/>
    <property type="molecule type" value="Genomic_DNA"/>
</dbReference>